<comment type="subcellular location">
    <subcellularLocation>
        <location evidence="1">Cell membrane</location>
        <topology evidence="1">Multi-pass membrane protein</topology>
    </subcellularLocation>
</comment>
<evidence type="ECO:0000313" key="16">
    <source>
        <dbReference type="Proteomes" id="UP000318864"/>
    </source>
</evidence>
<feature type="transmembrane region" description="Helical" evidence="14">
    <location>
        <begin position="24"/>
        <end position="44"/>
    </location>
</feature>
<dbReference type="GO" id="GO:0006814">
    <property type="term" value="P:sodium ion transport"/>
    <property type="evidence" value="ECO:0007669"/>
    <property type="project" value="UniProtKB-KW"/>
</dbReference>
<evidence type="ECO:0000256" key="7">
    <source>
        <dbReference type="ARBA" id="ARBA00022989"/>
    </source>
</evidence>
<dbReference type="PANTHER" id="PTHR48086">
    <property type="entry name" value="SODIUM/PROLINE SYMPORTER-RELATED"/>
    <property type="match status" value="1"/>
</dbReference>
<evidence type="ECO:0000256" key="12">
    <source>
        <dbReference type="RuleBase" id="RU362091"/>
    </source>
</evidence>
<feature type="transmembrane region" description="Helical" evidence="14">
    <location>
        <begin position="398"/>
        <end position="418"/>
    </location>
</feature>
<dbReference type="OrthoDB" id="9779at2157"/>
<feature type="transmembrane region" description="Helical" evidence="14">
    <location>
        <begin position="179"/>
        <end position="198"/>
    </location>
</feature>
<feature type="region of interest" description="Disordered" evidence="13">
    <location>
        <begin position="531"/>
        <end position="550"/>
    </location>
</feature>
<keyword evidence="4" id="KW-1003">Cell membrane</keyword>
<reference evidence="15 16" key="1">
    <citation type="submission" date="2018-10" db="EMBL/GenBank/DDBJ databases">
        <title>Natronolimnobius sp. XQ-INN 246 isolated from Inner Mongolia Autonomous Region of China.</title>
        <authorList>
            <person name="Xue Q."/>
        </authorList>
    </citation>
    <scope>NUCLEOTIDE SEQUENCE [LARGE SCALE GENOMIC DNA]</scope>
    <source>
        <strain evidence="15 16">XQ-INN 246</strain>
    </source>
</reference>
<feature type="transmembrane region" description="Helical" evidence="14">
    <location>
        <begin position="149"/>
        <end position="173"/>
    </location>
</feature>
<dbReference type="EMBL" id="RBZW01000042">
    <property type="protein sequence ID" value="THE64158.1"/>
    <property type="molecule type" value="Genomic_DNA"/>
</dbReference>
<evidence type="ECO:0000256" key="10">
    <source>
        <dbReference type="ARBA" id="ARBA00023136"/>
    </source>
</evidence>
<feature type="transmembrane region" description="Helical" evidence="14">
    <location>
        <begin position="258"/>
        <end position="278"/>
    </location>
</feature>
<sequence>MGETAAAAFVLQADQLGHETVIQWGWIFLAAYLILILFLGYLGYRRVEDGMGGTSAQDEYATARGGFGFLALALAYAATVASGATFMSIPGMGYDMGFMAGYYAMIYPIGIFLGALIVARVSKKVSDRFNSQSVPDLLGDRFQSPALRVITALLSLFLIFYAMAQISAAGWMFEVILGVEYVIGIWVAGLLLLIYLAAGGSHADILTDAIQGAIMIGITFLIFVMFVTGWGMDGGISSVNAALESSQQWDQHTDSDNAIFPGWWAIVLLMVAHIGFTAQPHLGNKFFAIKSNRYIRRFLLVTSLVGIFLPVMFLGGVLGAAQGIEVADPDAVIPTLFVENIHPIMAAFLGVAILSAIVSTSDGLVISISQIFANDLYRKSYVPWKGGDPEAEEVQQRALLISRISTIFIVFIAVAAVISPPQYLVVFMWTGIGGIIASFGGPYLVGTLWRRTTKHAALAATVIGFAVYFYIHLGPQFGVMEGIWPLNENPYASTGIGLIVSAVTTVVVSFVTEPPSDEHLEKVFSAEQRLIEDDTHDGAPGGISASESDD</sequence>
<dbReference type="InterPro" id="IPR038377">
    <property type="entry name" value="Na/Glc_symporter_sf"/>
</dbReference>
<evidence type="ECO:0000256" key="9">
    <source>
        <dbReference type="ARBA" id="ARBA00023065"/>
    </source>
</evidence>
<feature type="transmembrane region" description="Helical" evidence="14">
    <location>
        <begin position="452"/>
        <end position="471"/>
    </location>
</feature>
<feature type="transmembrane region" description="Helical" evidence="14">
    <location>
        <begin position="101"/>
        <end position="119"/>
    </location>
</feature>
<evidence type="ECO:0000256" key="5">
    <source>
        <dbReference type="ARBA" id="ARBA00022692"/>
    </source>
</evidence>
<feature type="transmembrane region" description="Helical" evidence="14">
    <location>
        <begin position="65"/>
        <end position="89"/>
    </location>
</feature>
<evidence type="ECO:0000256" key="2">
    <source>
        <dbReference type="ARBA" id="ARBA00006434"/>
    </source>
</evidence>
<name>A0A4S3TNN6_9EURY</name>
<evidence type="ECO:0000256" key="1">
    <source>
        <dbReference type="ARBA" id="ARBA00004651"/>
    </source>
</evidence>
<feature type="transmembrane region" description="Helical" evidence="14">
    <location>
        <begin position="298"/>
        <end position="324"/>
    </location>
</feature>
<dbReference type="InterPro" id="IPR001734">
    <property type="entry name" value="Na/solute_symporter"/>
</dbReference>
<evidence type="ECO:0000256" key="3">
    <source>
        <dbReference type="ARBA" id="ARBA00022448"/>
    </source>
</evidence>
<dbReference type="InterPro" id="IPR050277">
    <property type="entry name" value="Sodium:Solute_Symporter"/>
</dbReference>
<dbReference type="Pfam" id="PF00474">
    <property type="entry name" value="SSF"/>
    <property type="match status" value="1"/>
</dbReference>
<proteinExistence type="inferred from homology"/>
<evidence type="ECO:0000256" key="11">
    <source>
        <dbReference type="ARBA" id="ARBA00023201"/>
    </source>
</evidence>
<protein>
    <submittedName>
        <fullName evidence="15">Sodium:solute symporter family protein</fullName>
    </submittedName>
</protein>
<comment type="caution">
    <text evidence="15">The sequence shown here is derived from an EMBL/GenBank/DDBJ whole genome shotgun (WGS) entry which is preliminary data.</text>
</comment>
<organism evidence="15 16">
    <name type="scientific">Salinadaptatus halalkaliphilus</name>
    <dbReference type="NCBI Taxonomy" id="2419781"/>
    <lineage>
        <taxon>Archaea</taxon>
        <taxon>Methanobacteriati</taxon>
        <taxon>Methanobacteriota</taxon>
        <taxon>Stenosarchaea group</taxon>
        <taxon>Halobacteria</taxon>
        <taxon>Halobacteriales</taxon>
        <taxon>Natrialbaceae</taxon>
        <taxon>Salinadaptatus</taxon>
    </lineage>
</organism>
<keyword evidence="9" id="KW-0406">Ion transport</keyword>
<gene>
    <name evidence="15" type="ORF">D8Y22_14490</name>
</gene>
<dbReference type="GO" id="GO:0005886">
    <property type="term" value="C:plasma membrane"/>
    <property type="evidence" value="ECO:0007669"/>
    <property type="project" value="UniProtKB-SubCell"/>
</dbReference>
<dbReference type="GO" id="GO:0015293">
    <property type="term" value="F:symporter activity"/>
    <property type="evidence" value="ECO:0007669"/>
    <property type="project" value="UniProtKB-KW"/>
</dbReference>
<dbReference type="PANTHER" id="PTHR48086:SF3">
    <property type="entry name" value="SODIUM_PROLINE SYMPORTER"/>
    <property type="match status" value="1"/>
</dbReference>
<dbReference type="Proteomes" id="UP000318864">
    <property type="component" value="Unassembled WGS sequence"/>
</dbReference>
<evidence type="ECO:0000256" key="8">
    <source>
        <dbReference type="ARBA" id="ARBA00023053"/>
    </source>
</evidence>
<dbReference type="Gene3D" id="1.20.1730.10">
    <property type="entry name" value="Sodium/glucose cotransporter"/>
    <property type="match status" value="1"/>
</dbReference>
<keyword evidence="11" id="KW-0739">Sodium transport</keyword>
<dbReference type="PROSITE" id="PS50283">
    <property type="entry name" value="NA_SOLUT_SYMP_3"/>
    <property type="match status" value="1"/>
</dbReference>
<evidence type="ECO:0000256" key="13">
    <source>
        <dbReference type="SAM" id="MobiDB-lite"/>
    </source>
</evidence>
<evidence type="ECO:0000256" key="14">
    <source>
        <dbReference type="SAM" id="Phobius"/>
    </source>
</evidence>
<evidence type="ECO:0000256" key="4">
    <source>
        <dbReference type="ARBA" id="ARBA00022475"/>
    </source>
</evidence>
<feature type="transmembrane region" description="Helical" evidence="14">
    <location>
        <begin position="491"/>
        <end position="512"/>
    </location>
</feature>
<evidence type="ECO:0000256" key="6">
    <source>
        <dbReference type="ARBA" id="ARBA00022847"/>
    </source>
</evidence>
<keyword evidence="10 14" id="KW-0472">Membrane</keyword>
<feature type="transmembrane region" description="Helical" evidence="14">
    <location>
        <begin position="210"/>
        <end position="230"/>
    </location>
</feature>
<keyword evidence="7 14" id="KW-1133">Transmembrane helix</keyword>
<keyword evidence="8" id="KW-0915">Sodium</keyword>
<comment type="similarity">
    <text evidence="2 12">Belongs to the sodium:solute symporter (SSF) (TC 2.A.21) family.</text>
</comment>
<feature type="transmembrane region" description="Helical" evidence="14">
    <location>
        <begin position="424"/>
        <end position="445"/>
    </location>
</feature>
<keyword evidence="16" id="KW-1185">Reference proteome</keyword>
<accession>A0A4S3TNN6</accession>
<evidence type="ECO:0000313" key="15">
    <source>
        <dbReference type="EMBL" id="THE64158.1"/>
    </source>
</evidence>
<feature type="transmembrane region" description="Helical" evidence="14">
    <location>
        <begin position="344"/>
        <end position="377"/>
    </location>
</feature>
<keyword evidence="3" id="KW-0813">Transport</keyword>
<keyword evidence="6" id="KW-0769">Symport</keyword>
<keyword evidence="5 14" id="KW-0812">Transmembrane</keyword>
<dbReference type="AlphaFoldDB" id="A0A4S3TNN6"/>